<dbReference type="Pfam" id="PF00188">
    <property type="entry name" value="CAP"/>
    <property type="match status" value="1"/>
</dbReference>
<keyword evidence="2" id="KW-1133">Transmembrane helix</keyword>
<dbReference type="SUPFAM" id="SSF55797">
    <property type="entry name" value="PR-1-like"/>
    <property type="match status" value="1"/>
</dbReference>
<dbReference type="InterPro" id="IPR001283">
    <property type="entry name" value="CRISP-related"/>
</dbReference>
<evidence type="ECO:0000259" key="3">
    <source>
        <dbReference type="SMART" id="SM00198"/>
    </source>
</evidence>
<keyword evidence="2" id="KW-0812">Transmembrane</keyword>
<evidence type="ECO:0000313" key="4">
    <source>
        <dbReference type="Ensembl" id="ENSCVAP00000003076.1"/>
    </source>
</evidence>
<reference evidence="4" key="2">
    <citation type="submission" date="2025-09" db="UniProtKB">
        <authorList>
            <consortium name="Ensembl"/>
        </authorList>
    </citation>
    <scope>IDENTIFICATION</scope>
</reference>
<dbReference type="AlphaFoldDB" id="A0A3Q2CDL9"/>
<dbReference type="InterPro" id="IPR035940">
    <property type="entry name" value="CAP_sf"/>
</dbReference>
<reference evidence="4" key="1">
    <citation type="submission" date="2025-08" db="UniProtKB">
        <authorList>
            <consortium name="Ensembl"/>
        </authorList>
    </citation>
    <scope>IDENTIFICATION</scope>
</reference>
<evidence type="ECO:0000313" key="5">
    <source>
        <dbReference type="Proteomes" id="UP000265020"/>
    </source>
</evidence>
<name>A0A3Q2CDL9_CYPVA</name>
<sequence>MFKDRNKPKEVISVVFECHTFFLLLLNIKVHLVITTGISQVWCYLIFGCCLKNWNGLEFAPINVPPAGPQLCLRINRHHVSSLRSLHPRPCAIRATSAEQTEIVNKHNTLRRGVNPTASNMMKMSWNKEAAANAQAWAATCSMQHSSSSSREITSGCGENLYMSSSKNTWSNAIQTWYNEVKDYRYGVGSTNGGVVGHYTQVVWAKSNQVGCAMAYCPNSKYKYFYVCHYCPPCRSEILLLPSLHFSLILLLLFFFQPNDQYSNCPELKQQ</sequence>
<accession>A0A3Q2CDL9</accession>
<dbReference type="Proteomes" id="UP000265020">
    <property type="component" value="Unassembled WGS sequence"/>
</dbReference>
<dbReference type="FunFam" id="3.40.33.10:FF:000005">
    <property type="entry name" value="Cysteine-rich secretory protein 2"/>
    <property type="match status" value="1"/>
</dbReference>
<proteinExistence type="inferred from homology"/>
<evidence type="ECO:0000256" key="1">
    <source>
        <dbReference type="ARBA" id="ARBA00009923"/>
    </source>
</evidence>
<organism evidence="4 5">
    <name type="scientific">Cyprinodon variegatus</name>
    <name type="common">Sheepshead minnow</name>
    <dbReference type="NCBI Taxonomy" id="28743"/>
    <lineage>
        <taxon>Eukaryota</taxon>
        <taxon>Metazoa</taxon>
        <taxon>Chordata</taxon>
        <taxon>Craniata</taxon>
        <taxon>Vertebrata</taxon>
        <taxon>Euteleostomi</taxon>
        <taxon>Actinopterygii</taxon>
        <taxon>Neopterygii</taxon>
        <taxon>Teleostei</taxon>
        <taxon>Neoteleostei</taxon>
        <taxon>Acanthomorphata</taxon>
        <taxon>Ovalentaria</taxon>
        <taxon>Atherinomorphae</taxon>
        <taxon>Cyprinodontiformes</taxon>
        <taxon>Cyprinodontidae</taxon>
        <taxon>Cyprinodon</taxon>
    </lineage>
</organism>
<dbReference type="SMART" id="SM00198">
    <property type="entry name" value="SCP"/>
    <property type="match status" value="1"/>
</dbReference>
<dbReference type="GeneTree" id="ENSGT00940000162013"/>
<feature type="transmembrane region" description="Helical" evidence="2">
    <location>
        <begin position="21"/>
        <end position="47"/>
    </location>
</feature>
<dbReference type="PROSITE" id="PS01009">
    <property type="entry name" value="CRISP_1"/>
    <property type="match status" value="1"/>
</dbReference>
<dbReference type="InterPro" id="IPR018244">
    <property type="entry name" value="Allrgn_V5/Tpx1_CS"/>
</dbReference>
<dbReference type="PRINTS" id="PR00837">
    <property type="entry name" value="V5TPXLIKE"/>
</dbReference>
<comment type="similarity">
    <text evidence="1">Belongs to the CRISP family.</text>
</comment>
<dbReference type="InterPro" id="IPR014044">
    <property type="entry name" value="CAP_dom"/>
</dbReference>
<feature type="domain" description="SCP" evidence="3">
    <location>
        <begin position="98"/>
        <end position="238"/>
    </location>
</feature>
<keyword evidence="5" id="KW-1185">Reference proteome</keyword>
<dbReference type="PANTHER" id="PTHR10334">
    <property type="entry name" value="CYSTEINE-RICH SECRETORY PROTEIN-RELATED"/>
    <property type="match status" value="1"/>
</dbReference>
<protein>
    <submittedName>
        <fullName evidence="4">Cysteine rich secretory protein 3</fullName>
    </submittedName>
</protein>
<dbReference type="Gene3D" id="3.40.33.10">
    <property type="entry name" value="CAP"/>
    <property type="match status" value="1"/>
</dbReference>
<dbReference type="STRING" id="28743.ENSCVAP00000003076"/>
<dbReference type="Ensembl" id="ENSCVAT00000010628.1">
    <property type="protein sequence ID" value="ENSCVAP00000003076.1"/>
    <property type="gene ID" value="ENSCVAG00000006874.1"/>
</dbReference>
<evidence type="ECO:0000256" key="2">
    <source>
        <dbReference type="SAM" id="Phobius"/>
    </source>
</evidence>
<keyword evidence="2" id="KW-0472">Membrane</keyword>
<dbReference type="GO" id="GO:0005576">
    <property type="term" value="C:extracellular region"/>
    <property type="evidence" value="ECO:0007669"/>
    <property type="project" value="InterPro"/>
</dbReference>